<protein>
    <submittedName>
        <fullName evidence="1">Heme utilization protein HuvX</fullName>
    </submittedName>
</protein>
<sequence>MSISQVIPLAGQEPPATDPMARVRQMLAAKPDGVIEAIAREVGVPTLAVLEETPLGQRTAIAPERFEALWQELSNWGSVLFIVHTPDIVLECEGALPVGSFGHGYYNIHGDSPIGGHIKAENCRAIYLVDRLFHGRRSCSVQFFNGAGEAMFKVFVRRDASRALIAEQVTLFEGLKTSFA</sequence>
<dbReference type="InterPro" id="IPR010413">
    <property type="entry name" value="HutX-like"/>
</dbReference>
<dbReference type="Gene3D" id="3.40.1570.10">
    <property type="entry name" value="HemS/ChuS/ChuX like domains"/>
    <property type="match status" value="1"/>
</dbReference>
<dbReference type="InterPro" id="IPR053733">
    <property type="entry name" value="Heme_Transport_Util_sf"/>
</dbReference>
<dbReference type="SUPFAM" id="SSF144064">
    <property type="entry name" value="Heme iron utilization protein-like"/>
    <property type="match status" value="1"/>
</dbReference>
<dbReference type="EMBL" id="PQFZ01000038">
    <property type="protein sequence ID" value="POR45235.1"/>
    <property type="molecule type" value="Genomic_DNA"/>
</dbReference>
<dbReference type="Proteomes" id="UP000236919">
    <property type="component" value="Unassembled WGS sequence"/>
</dbReference>
<accession>A0A2S4LS53</accession>
<keyword evidence="2" id="KW-1185">Reference proteome</keyword>
<evidence type="ECO:0000313" key="2">
    <source>
        <dbReference type="Proteomes" id="UP000236919"/>
    </source>
</evidence>
<proteinExistence type="predicted"/>
<dbReference type="PIRSF" id="PIRSF030840">
    <property type="entry name" value="DUF1008"/>
    <property type="match status" value="1"/>
</dbReference>
<dbReference type="RefSeq" id="WP_425428360.1">
    <property type="nucleotide sequence ID" value="NZ_PQFZ01000038.1"/>
</dbReference>
<evidence type="ECO:0000313" key="1">
    <source>
        <dbReference type="EMBL" id="POR45235.1"/>
    </source>
</evidence>
<organism evidence="1 2">
    <name type="scientific">Bosea psychrotolerans</name>
    <dbReference type="NCBI Taxonomy" id="1871628"/>
    <lineage>
        <taxon>Bacteria</taxon>
        <taxon>Pseudomonadati</taxon>
        <taxon>Pseudomonadota</taxon>
        <taxon>Alphaproteobacteria</taxon>
        <taxon>Hyphomicrobiales</taxon>
        <taxon>Boseaceae</taxon>
        <taxon>Bosea</taxon>
    </lineage>
</organism>
<comment type="caution">
    <text evidence="1">The sequence shown here is derived from an EMBL/GenBank/DDBJ whole genome shotgun (WGS) entry which is preliminary data.</text>
</comment>
<reference evidence="1 2" key="1">
    <citation type="submission" date="2018-01" db="EMBL/GenBank/DDBJ databases">
        <title>Genomic Encyclopedia of Type Strains, Phase III (KMG-III): the genomes of soil and plant-associated and newly described type strains.</title>
        <authorList>
            <person name="Whitman W."/>
        </authorList>
    </citation>
    <scope>NUCLEOTIDE SEQUENCE [LARGE SCALE GENOMIC DNA]</scope>
    <source>
        <strain evidence="1 2">1131</strain>
    </source>
</reference>
<gene>
    <name evidence="1" type="ORF">CYD53_1387</name>
</gene>
<dbReference type="AlphaFoldDB" id="A0A2S4LS53"/>
<dbReference type="Pfam" id="PF06228">
    <property type="entry name" value="ChuX_HutX"/>
    <property type="match status" value="1"/>
</dbReference>
<dbReference type="CDD" id="cd16829">
    <property type="entry name" value="ChuX_HutX-like"/>
    <property type="match status" value="1"/>
</dbReference>
<name>A0A2S4LS53_9HYPH</name>
<dbReference type="NCBIfam" id="TIGR04108">
    <property type="entry name" value="HutX"/>
    <property type="match status" value="1"/>
</dbReference>